<evidence type="ECO:0000313" key="4">
    <source>
        <dbReference type="Proteomes" id="UP000318834"/>
    </source>
</evidence>
<keyword evidence="3" id="KW-0378">Hydrolase</keyword>
<keyword evidence="1" id="KW-0812">Transmembrane</keyword>
<feature type="transmembrane region" description="Helical" evidence="1">
    <location>
        <begin position="112"/>
        <end position="131"/>
    </location>
</feature>
<keyword evidence="3" id="KW-0645">Protease</keyword>
<sequence>MSTRPHLPGVIWAVVLAAGWLALFVRPVATTAGWGVIVAVGALGILAPAGQDGPRAGRVWWIGAVAVGVAAFTAARMLAMHAPVPGTLLALVATSIAAVSEEAFFRRVVYGWLARWGDGVAVAGAATAFAAVHLRGYGLWSLPVNLAAGLLFGWQRWATGRWSSAAATHAIANLLQTL</sequence>
<keyword evidence="1" id="KW-0472">Membrane</keyword>
<organism evidence="3 4">
    <name type="scientific">Candidatus Segetimicrobium genomatis</name>
    <dbReference type="NCBI Taxonomy" id="2569760"/>
    <lineage>
        <taxon>Bacteria</taxon>
        <taxon>Bacillati</taxon>
        <taxon>Candidatus Sysuimicrobiota</taxon>
        <taxon>Candidatus Sysuimicrobiia</taxon>
        <taxon>Candidatus Sysuimicrobiales</taxon>
        <taxon>Candidatus Segetimicrobiaceae</taxon>
        <taxon>Candidatus Segetimicrobium</taxon>
    </lineage>
</organism>
<dbReference type="GO" id="GO:0006508">
    <property type="term" value="P:proteolysis"/>
    <property type="evidence" value="ECO:0007669"/>
    <property type="project" value="UniProtKB-KW"/>
</dbReference>
<gene>
    <name evidence="3" type="ORF">E6H05_09545</name>
</gene>
<dbReference type="GO" id="GO:0080120">
    <property type="term" value="P:CAAX-box protein maturation"/>
    <property type="evidence" value="ECO:0007669"/>
    <property type="project" value="UniProtKB-ARBA"/>
</dbReference>
<dbReference type="GO" id="GO:0004175">
    <property type="term" value="F:endopeptidase activity"/>
    <property type="evidence" value="ECO:0007669"/>
    <property type="project" value="UniProtKB-ARBA"/>
</dbReference>
<keyword evidence="1" id="KW-1133">Transmembrane helix</keyword>
<reference evidence="3 4" key="1">
    <citation type="journal article" date="2019" name="Nat. Microbiol.">
        <title>Mediterranean grassland soil C-N compound turnover is dependent on rainfall and depth, and is mediated by genomically divergent microorganisms.</title>
        <authorList>
            <person name="Diamond S."/>
            <person name="Andeer P.F."/>
            <person name="Li Z."/>
            <person name="Crits-Christoph A."/>
            <person name="Burstein D."/>
            <person name="Anantharaman K."/>
            <person name="Lane K.R."/>
            <person name="Thomas B.C."/>
            <person name="Pan C."/>
            <person name="Northen T.R."/>
            <person name="Banfield J.F."/>
        </authorList>
    </citation>
    <scope>NUCLEOTIDE SEQUENCE [LARGE SCALE GENOMIC DNA]</scope>
    <source>
        <strain evidence="3">NP_8</strain>
    </source>
</reference>
<protein>
    <submittedName>
        <fullName evidence="3">CPBP family intramembrane metalloprotease</fullName>
    </submittedName>
</protein>
<dbReference type="AlphaFoldDB" id="A0A537IR94"/>
<evidence type="ECO:0000256" key="1">
    <source>
        <dbReference type="SAM" id="Phobius"/>
    </source>
</evidence>
<feature type="domain" description="CAAX prenyl protease 2/Lysostaphin resistance protein A-like" evidence="2">
    <location>
        <begin position="87"/>
        <end position="175"/>
    </location>
</feature>
<accession>A0A537IR94</accession>
<feature type="transmembrane region" description="Helical" evidence="1">
    <location>
        <begin position="84"/>
        <end position="105"/>
    </location>
</feature>
<name>A0A537IR94_9BACT</name>
<dbReference type="EMBL" id="VBAP01000069">
    <property type="protein sequence ID" value="TMI73592.1"/>
    <property type="molecule type" value="Genomic_DNA"/>
</dbReference>
<evidence type="ECO:0000259" key="2">
    <source>
        <dbReference type="Pfam" id="PF02517"/>
    </source>
</evidence>
<dbReference type="InterPro" id="IPR003675">
    <property type="entry name" value="Rce1/LyrA-like_dom"/>
</dbReference>
<feature type="transmembrane region" description="Helical" evidence="1">
    <location>
        <begin position="59"/>
        <end position="78"/>
    </location>
</feature>
<evidence type="ECO:0000313" key="3">
    <source>
        <dbReference type="EMBL" id="TMI73592.1"/>
    </source>
</evidence>
<dbReference type="GO" id="GO:0008237">
    <property type="term" value="F:metallopeptidase activity"/>
    <property type="evidence" value="ECO:0007669"/>
    <property type="project" value="UniProtKB-KW"/>
</dbReference>
<dbReference type="Proteomes" id="UP000318834">
    <property type="component" value="Unassembled WGS sequence"/>
</dbReference>
<feature type="transmembrane region" description="Helical" evidence="1">
    <location>
        <begin position="7"/>
        <end position="25"/>
    </location>
</feature>
<feature type="transmembrane region" description="Helical" evidence="1">
    <location>
        <begin position="31"/>
        <end position="47"/>
    </location>
</feature>
<comment type="caution">
    <text evidence="3">The sequence shown here is derived from an EMBL/GenBank/DDBJ whole genome shotgun (WGS) entry which is preliminary data.</text>
</comment>
<keyword evidence="3" id="KW-0482">Metalloprotease</keyword>
<dbReference type="Pfam" id="PF02517">
    <property type="entry name" value="Rce1-like"/>
    <property type="match status" value="1"/>
</dbReference>
<proteinExistence type="predicted"/>